<dbReference type="EMBL" id="AMKT01000049">
    <property type="protein sequence ID" value="OXG19895.1"/>
    <property type="molecule type" value="Genomic_DNA"/>
</dbReference>
<keyword evidence="6 9" id="KW-1133">Transmembrane helix</keyword>
<dbReference type="GO" id="GO:0016020">
    <property type="term" value="C:membrane"/>
    <property type="evidence" value="ECO:0007669"/>
    <property type="project" value="UniProtKB-SubCell"/>
</dbReference>
<feature type="domain" description="CNNM transmembrane" evidence="12">
    <location>
        <begin position="50"/>
        <end position="233"/>
    </location>
</feature>
<evidence type="ECO:0000256" key="2">
    <source>
        <dbReference type="ARBA" id="ARBA00022692"/>
    </source>
</evidence>
<feature type="region of interest" description="Disordered" evidence="10">
    <location>
        <begin position="414"/>
        <end position="438"/>
    </location>
</feature>
<evidence type="ECO:0000256" key="1">
    <source>
        <dbReference type="ARBA" id="ARBA00004141"/>
    </source>
</evidence>
<name>A0A854QC50_CRYNE</name>
<evidence type="ECO:0000256" key="9">
    <source>
        <dbReference type="PROSITE-ProRule" id="PRU01193"/>
    </source>
</evidence>
<evidence type="ECO:0000256" key="3">
    <source>
        <dbReference type="ARBA" id="ARBA00022737"/>
    </source>
</evidence>
<protein>
    <submittedName>
        <fullName evidence="13">Hemolysin</fullName>
    </submittedName>
</protein>
<keyword evidence="5" id="KW-0653">Protein transport</keyword>
<feature type="compositionally biased region" description="Acidic residues" evidence="10">
    <location>
        <begin position="616"/>
        <end position="627"/>
    </location>
</feature>
<dbReference type="GO" id="GO:0019787">
    <property type="term" value="F:ubiquitin-like protein transferase activity"/>
    <property type="evidence" value="ECO:0007669"/>
    <property type="project" value="InterPro"/>
</dbReference>
<keyword evidence="7" id="KW-0072">Autophagy</keyword>
<comment type="subcellular location">
    <subcellularLocation>
        <location evidence="1">Membrane</location>
        <topology evidence="1">Multi-pass membrane protein</topology>
    </subcellularLocation>
</comment>
<dbReference type="Pfam" id="PF03987">
    <property type="entry name" value="Autophagy_act_C"/>
    <property type="match status" value="1"/>
</dbReference>
<keyword evidence="8 9" id="KW-0472">Membrane</keyword>
<feature type="transmembrane region" description="Helical" evidence="11">
    <location>
        <begin position="114"/>
        <end position="135"/>
    </location>
</feature>
<evidence type="ECO:0000256" key="8">
    <source>
        <dbReference type="ARBA" id="ARBA00023136"/>
    </source>
</evidence>
<dbReference type="InterPro" id="IPR046342">
    <property type="entry name" value="CBS_dom_sf"/>
</dbReference>
<evidence type="ECO:0000256" key="11">
    <source>
        <dbReference type="SAM" id="Phobius"/>
    </source>
</evidence>
<evidence type="ECO:0000313" key="14">
    <source>
        <dbReference type="Proteomes" id="UP000199727"/>
    </source>
</evidence>
<evidence type="ECO:0000313" key="13">
    <source>
        <dbReference type="EMBL" id="OXG19895.1"/>
    </source>
</evidence>
<feature type="transmembrane region" description="Helical" evidence="11">
    <location>
        <begin position="172"/>
        <end position="192"/>
    </location>
</feature>
<accession>A0A854QC50</accession>
<dbReference type="FunFam" id="3.10.580.10:FF:000006">
    <property type="entry name" value="DUF21 and CBS domain protein"/>
    <property type="match status" value="1"/>
</dbReference>
<dbReference type="PANTHER" id="PTHR12064:SF97">
    <property type="entry name" value="METAL TRANSPORTER CNNM-5"/>
    <property type="match status" value="1"/>
</dbReference>
<evidence type="ECO:0000256" key="10">
    <source>
        <dbReference type="SAM" id="MobiDB-lite"/>
    </source>
</evidence>
<comment type="caution">
    <text evidence="13">The sequence shown here is derived from an EMBL/GenBank/DDBJ whole genome shotgun (WGS) entry which is preliminary data.</text>
</comment>
<dbReference type="FunFam" id="3.30.1460.50:FF:000010">
    <property type="entry name" value="Hemolysin"/>
    <property type="match status" value="1"/>
</dbReference>
<dbReference type="AlphaFoldDB" id="A0A854QC50"/>
<keyword evidence="3" id="KW-0677">Repeat</keyword>
<dbReference type="GO" id="GO:0015031">
    <property type="term" value="P:protein transport"/>
    <property type="evidence" value="ECO:0007669"/>
    <property type="project" value="UniProtKB-KW"/>
</dbReference>
<feature type="transmembrane region" description="Helical" evidence="11">
    <location>
        <begin position="54"/>
        <end position="79"/>
    </location>
</feature>
<dbReference type="PANTHER" id="PTHR12064">
    <property type="entry name" value="METAL TRANSPORTER CNNM"/>
    <property type="match status" value="1"/>
</dbReference>
<dbReference type="GO" id="GO:0006914">
    <property type="term" value="P:autophagy"/>
    <property type="evidence" value="ECO:0007669"/>
    <property type="project" value="UniProtKB-KW"/>
</dbReference>
<evidence type="ECO:0000256" key="7">
    <source>
        <dbReference type="ARBA" id="ARBA00023006"/>
    </source>
</evidence>
<dbReference type="GO" id="GO:0005737">
    <property type="term" value="C:cytoplasm"/>
    <property type="evidence" value="ECO:0007669"/>
    <property type="project" value="TreeGrafter"/>
</dbReference>
<dbReference type="InterPro" id="IPR007135">
    <property type="entry name" value="Atg3/Atg10"/>
</dbReference>
<evidence type="ECO:0000256" key="6">
    <source>
        <dbReference type="ARBA" id="ARBA00022989"/>
    </source>
</evidence>
<dbReference type="InterPro" id="IPR045095">
    <property type="entry name" value="ACDP"/>
</dbReference>
<dbReference type="InterPro" id="IPR002550">
    <property type="entry name" value="CNNM"/>
</dbReference>
<reference evidence="13 14" key="1">
    <citation type="submission" date="2017-06" db="EMBL/GenBank/DDBJ databases">
        <title>Global population genomics of the pathogenic fungus Cryptococcus neoformans var. grubii.</title>
        <authorList>
            <person name="Cuomo C."/>
            <person name="Litvintseva A."/>
            <person name="Chen Y."/>
            <person name="Young S."/>
            <person name="Zeng Q."/>
            <person name="Chapman S."/>
            <person name="Gujja S."/>
            <person name="Saif S."/>
            <person name="Birren B."/>
        </authorList>
    </citation>
    <scope>NUCLEOTIDE SEQUENCE [LARGE SCALE GENOMIC DNA]</scope>
    <source>
        <strain evidence="13 14">Tu259-1</strain>
    </source>
</reference>
<gene>
    <name evidence="13" type="ORF">C361_03955</name>
</gene>
<evidence type="ECO:0000256" key="5">
    <source>
        <dbReference type="ARBA" id="ARBA00022927"/>
    </source>
</evidence>
<dbReference type="Gene3D" id="3.10.580.10">
    <property type="entry name" value="CBS-domain"/>
    <property type="match status" value="1"/>
</dbReference>
<organism evidence="13 14">
    <name type="scientific">Cryptococcus neoformans Tu259-1</name>
    <dbReference type="NCBI Taxonomy" id="1230072"/>
    <lineage>
        <taxon>Eukaryota</taxon>
        <taxon>Fungi</taxon>
        <taxon>Dikarya</taxon>
        <taxon>Basidiomycota</taxon>
        <taxon>Agaricomycotina</taxon>
        <taxon>Tremellomycetes</taxon>
        <taxon>Tremellales</taxon>
        <taxon>Cryptococcaceae</taxon>
        <taxon>Cryptococcus</taxon>
        <taxon>Cryptococcus neoformans species complex</taxon>
    </lineage>
</organism>
<dbReference type="InterPro" id="IPR044751">
    <property type="entry name" value="Ion_transp-like_CBS"/>
</dbReference>
<keyword evidence="5" id="KW-0813">Transport</keyword>
<feature type="transmembrane region" description="Helical" evidence="11">
    <location>
        <begin position="141"/>
        <end position="160"/>
    </location>
</feature>
<sequence length="784" mass="86159">MPPLVRRSPTSSIPTLLSLTKLVQLVPRSAQQWSSFGASAPPIEPEDPPDSPKFWWKLGLSVVLVLAGGVFAGLTLALMGSDDLNLRVLSTSSCNPKERKAANKVLRLLARGRHWVLVVLLLGNVIVNESLPIFLDDVLGGGLSAVIVSTTMIVIFGEIIPQAICVRYGLSIGGVCAPVVWALMILFAPIAWPIAKLLDHILGKDEGHTYKKAELKSFLQFHREGEEPLRDDEIVILNSVLSLNDKHAKEIMTPIEDCLILPSNKILNHDTIDEILMSGFSRIPIHEPGQKDNFIGMLLVKKLISYNPDDEWPVSKFPLLPLPEAKPEINCFQALDYFQTGRAHLLLISDTPGQRGGALGIVSLEDLIEEIIGEEIVDETDRYQDNHSKKAVKRSGTAAVMRGIIERRRVLNAFSRAPSRSDPQTPVGLSGPDGKGANSTNGILVQVSEGSLIAETVDLSNDGATAAADPSRRLVISAAEPMSPIQEISSSPDIMYEAIQNGNGENGIQEGNKDDKDDKRNALDREAKNGSNVEVEAYPDHESFETSCKALVNKYRLTKEGEVGPGRTNKGWEWKEHKFVPHQGYLYRRIVRYVPSTLVNYPLGQTELDQSANQTNDDEEDLEDAEDSALLPQQQDVSRSTRVKIEIEQYIVYSKTYRVPMYCFRAWDEAGAPLSISLLLKLNILRPSSPPQPLGFGDFGTALDTLMLPPENLPGEDTSPFPLVQSTEHPTTGELVFSVHPCRIGGAVEEILKTEGLGKGAQASLEWLEVWMAMTSRIADLTYA</sequence>
<dbReference type="Proteomes" id="UP000199727">
    <property type="component" value="Unassembled WGS sequence"/>
</dbReference>
<feature type="region of interest" description="Disordered" evidence="10">
    <location>
        <begin position="605"/>
        <end position="635"/>
    </location>
</feature>
<keyword evidence="2 9" id="KW-0812">Transmembrane</keyword>
<evidence type="ECO:0000256" key="4">
    <source>
        <dbReference type="ARBA" id="ARBA00022786"/>
    </source>
</evidence>
<dbReference type="CDD" id="cd04590">
    <property type="entry name" value="CBS_pair_CorC_HlyC_assoc"/>
    <property type="match status" value="1"/>
</dbReference>
<dbReference type="SUPFAM" id="SSF54631">
    <property type="entry name" value="CBS-domain pair"/>
    <property type="match status" value="1"/>
</dbReference>
<dbReference type="GO" id="GO:0030026">
    <property type="term" value="P:intracellular manganese ion homeostasis"/>
    <property type="evidence" value="ECO:0007669"/>
    <property type="project" value="TreeGrafter"/>
</dbReference>
<dbReference type="Gene3D" id="3.30.1460.50">
    <property type="match status" value="1"/>
</dbReference>
<dbReference type="GO" id="GO:0010960">
    <property type="term" value="P:magnesium ion homeostasis"/>
    <property type="evidence" value="ECO:0007669"/>
    <property type="project" value="InterPro"/>
</dbReference>
<dbReference type="PROSITE" id="PS51846">
    <property type="entry name" value="CNNM"/>
    <property type="match status" value="1"/>
</dbReference>
<dbReference type="OrthoDB" id="5353557at2759"/>
<keyword evidence="4" id="KW-0833">Ubl conjugation pathway</keyword>
<evidence type="ECO:0000259" key="12">
    <source>
        <dbReference type="PROSITE" id="PS51846"/>
    </source>
</evidence>
<dbReference type="Pfam" id="PF01595">
    <property type="entry name" value="CNNM"/>
    <property type="match status" value="1"/>
</dbReference>
<proteinExistence type="predicted"/>